<evidence type="ECO:0000259" key="3">
    <source>
        <dbReference type="PROSITE" id="PS50206"/>
    </source>
</evidence>
<gene>
    <name evidence="4" type="ORF">Asru_0073_07</name>
</gene>
<dbReference type="OrthoDB" id="176845at2"/>
<dbReference type="PROSITE" id="PS50206">
    <property type="entry name" value="RHODANESE_3"/>
    <property type="match status" value="1"/>
</dbReference>
<comment type="caution">
    <text evidence="4">The sequence shown here is derived from an EMBL/GenBank/DDBJ whole genome shotgun (WGS) entry which is preliminary data.</text>
</comment>
<proteinExistence type="predicted"/>
<evidence type="ECO:0000256" key="2">
    <source>
        <dbReference type="SAM" id="SignalP"/>
    </source>
</evidence>
<feature type="region of interest" description="Disordered" evidence="1">
    <location>
        <begin position="22"/>
        <end position="43"/>
    </location>
</feature>
<dbReference type="AlphaFoldDB" id="A0A0D6P4D9"/>
<keyword evidence="2" id="KW-0732">Signal</keyword>
<dbReference type="NCBIfam" id="TIGR03865">
    <property type="entry name" value="PQQ_CXXCW"/>
    <property type="match status" value="1"/>
</dbReference>
<dbReference type="SUPFAM" id="SSF52821">
    <property type="entry name" value="Rhodanese/Cell cycle control phosphatase"/>
    <property type="match status" value="1"/>
</dbReference>
<dbReference type="InterPro" id="IPR022376">
    <property type="entry name" value="PQQ_CXXCW"/>
</dbReference>
<evidence type="ECO:0000313" key="5">
    <source>
        <dbReference type="Proteomes" id="UP000032680"/>
    </source>
</evidence>
<keyword evidence="5" id="KW-1185">Reference proteome</keyword>
<dbReference type="RefSeq" id="WP_048859993.1">
    <property type="nucleotide sequence ID" value="NZ_BANB01000073.1"/>
</dbReference>
<accession>A0A0D6P4D9</accession>
<feature type="compositionally biased region" description="Pro residues" evidence="1">
    <location>
        <begin position="26"/>
        <end position="35"/>
    </location>
</feature>
<dbReference type="Pfam" id="PF00581">
    <property type="entry name" value="Rhodanese"/>
    <property type="match status" value="1"/>
</dbReference>
<dbReference type="InterPro" id="IPR036873">
    <property type="entry name" value="Rhodanese-like_dom_sf"/>
</dbReference>
<organism evidence="4 5">
    <name type="scientific">Acidisphaera rubrifaciens HS-AP3</name>
    <dbReference type="NCBI Taxonomy" id="1231350"/>
    <lineage>
        <taxon>Bacteria</taxon>
        <taxon>Pseudomonadati</taxon>
        <taxon>Pseudomonadota</taxon>
        <taxon>Alphaproteobacteria</taxon>
        <taxon>Acetobacterales</taxon>
        <taxon>Acetobacteraceae</taxon>
        <taxon>Acidisphaera</taxon>
    </lineage>
</organism>
<protein>
    <recommendedName>
        <fullName evidence="3">Rhodanese domain-containing protein</fullName>
    </recommendedName>
</protein>
<feature type="domain" description="Rhodanese" evidence="3">
    <location>
        <begin position="99"/>
        <end position="182"/>
    </location>
</feature>
<dbReference type="Proteomes" id="UP000032680">
    <property type="component" value="Unassembled WGS sequence"/>
</dbReference>
<dbReference type="CDD" id="cd00158">
    <property type="entry name" value="RHOD"/>
    <property type="match status" value="1"/>
</dbReference>
<name>A0A0D6P4D9_9PROT</name>
<dbReference type="EMBL" id="BANB01000073">
    <property type="protein sequence ID" value="GAN76196.1"/>
    <property type="molecule type" value="Genomic_DNA"/>
</dbReference>
<evidence type="ECO:0000313" key="4">
    <source>
        <dbReference type="EMBL" id="GAN76196.1"/>
    </source>
</evidence>
<reference evidence="4 5" key="1">
    <citation type="submission" date="2012-11" db="EMBL/GenBank/DDBJ databases">
        <title>Whole genome sequence of Acidisphaera rubrifaciens HS-AP3.</title>
        <authorList>
            <person name="Azuma Y."/>
            <person name="Higashiura N."/>
            <person name="Hirakawa H."/>
            <person name="Matsushita K."/>
        </authorList>
    </citation>
    <scope>NUCLEOTIDE SEQUENCE [LARGE SCALE GENOMIC DNA]</scope>
    <source>
        <strain evidence="4 5">HS-AP3</strain>
    </source>
</reference>
<feature type="signal peptide" evidence="2">
    <location>
        <begin position="1"/>
        <end position="22"/>
    </location>
</feature>
<dbReference type="Gene3D" id="3.40.250.10">
    <property type="entry name" value="Rhodanese-like domain"/>
    <property type="match status" value="1"/>
</dbReference>
<dbReference type="InterPro" id="IPR001763">
    <property type="entry name" value="Rhodanese-like_dom"/>
</dbReference>
<feature type="chain" id="PRO_5002309472" description="Rhodanese domain-containing protein" evidence="2">
    <location>
        <begin position="23"/>
        <end position="191"/>
    </location>
</feature>
<sequence length="191" mass="20439">MRRRLRILAVAALLVPAAAGHAAPSATPPAAPPEPAGYRMDDYHGPVPATLRGATVLDDAAAAAAWRAGVPFIDTSPQPPRPAGLPAGTLWVPRPHPDIPGSLWLPDVGYGAIAPATERYFRDGLRRATGGDRSRRIVIYCKESCWHSWNAAKRAVAWGYTHVDWYPNGVNGWKRAGLPLAPNTPPPRPAS</sequence>
<evidence type="ECO:0000256" key="1">
    <source>
        <dbReference type="SAM" id="MobiDB-lite"/>
    </source>
</evidence>